<dbReference type="GO" id="GO:0004854">
    <property type="term" value="F:xanthine dehydrogenase activity"/>
    <property type="evidence" value="ECO:0007669"/>
    <property type="project" value="UniProtKB-EC"/>
</dbReference>
<dbReference type="EC" id="1.17.1.4" evidence="8"/>
<keyword evidence="3" id="KW-0274">FAD</keyword>
<dbReference type="PANTHER" id="PTHR45444">
    <property type="entry name" value="XANTHINE DEHYDROGENASE"/>
    <property type="match status" value="1"/>
</dbReference>
<dbReference type="InterPro" id="IPR012675">
    <property type="entry name" value="Beta-grasp_dom_sf"/>
</dbReference>
<dbReference type="InterPro" id="IPR016167">
    <property type="entry name" value="FAD-bd_PCMH_sub1"/>
</dbReference>
<proteinExistence type="predicted"/>
<name>A0A7L5C0S9_9RHOB</name>
<evidence type="ECO:0000259" key="7">
    <source>
        <dbReference type="PROSITE" id="PS51387"/>
    </source>
</evidence>
<evidence type="ECO:0000313" key="8">
    <source>
        <dbReference type="EMBL" id="QIE56377.1"/>
    </source>
</evidence>
<dbReference type="CDD" id="cd00207">
    <property type="entry name" value="fer2"/>
    <property type="match status" value="1"/>
</dbReference>
<dbReference type="InterPro" id="IPR036884">
    <property type="entry name" value="2Fe-2S-bd_dom_sf"/>
</dbReference>
<dbReference type="PROSITE" id="PS51085">
    <property type="entry name" value="2FE2S_FER_2"/>
    <property type="match status" value="1"/>
</dbReference>
<sequence length="487" mass="51407">MSATLTFLLNGEEVEAPDAAPTETLLDFLRYRRGLTGTKEGCAEGDCGACTVVVREIAPDGALRRRTANACIQLLPMLHGREVVTVEGLGGDHPVQRAMAEGHGSQCGFCTPGFVMSLWHGYETGAPVDPASVADQIAGNLCRCTGYGPILAAASTARATPAVKADADAALMRLETLRKRLDGALDHRSAAGRFIAPRSADALAVLIERHPEATILAGATDIGLWITKSGFRPETLIWLGDCADLDRIEDSEAGLSFGAAVSHERAMTALGGLAPDLGELWRRFASAQVRAAGTLCGNIANGSPIGDAAPALIVLGAEVTLRKGATRRSLPLEEFFIEYGKQDLAPGEFVESVLVPRPADPMDMRCYKVSKRFDQDITAVLAAIHMRLAGGCVEHARIAFGGMAGTPKRARAAEAALLGRALDEAAIEAAVRALGADFRPMDDHRASAAYRMKVAGNLLRKYLVERGAGDQRVTGRGRASPLAMASS</sequence>
<evidence type="ECO:0000313" key="9">
    <source>
        <dbReference type="Proteomes" id="UP000503336"/>
    </source>
</evidence>
<dbReference type="PROSITE" id="PS51387">
    <property type="entry name" value="FAD_PCMH"/>
    <property type="match status" value="1"/>
</dbReference>
<dbReference type="GO" id="GO:0071949">
    <property type="term" value="F:FAD binding"/>
    <property type="evidence" value="ECO:0007669"/>
    <property type="project" value="InterPro"/>
</dbReference>
<dbReference type="InterPro" id="IPR016166">
    <property type="entry name" value="FAD-bd_PCMH"/>
</dbReference>
<dbReference type="SMART" id="SM01092">
    <property type="entry name" value="CO_deh_flav_C"/>
    <property type="match status" value="1"/>
</dbReference>
<dbReference type="InterPro" id="IPR016208">
    <property type="entry name" value="Ald_Oxase/xanthine_DH-like"/>
</dbReference>
<dbReference type="SUPFAM" id="SSF55447">
    <property type="entry name" value="CO dehydrogenase flavoprotein C-terminal domain-like"/>
    <property type="match status" value="1"/>
</dbReference>
<dbReference type="InterPro" id="IPR005107">
    <property type="entry name" value="CO_DH_flav_C"/>
</dbReference>
<dbReference type="SUPFAM" id="SSF47741">
    <property type="entry name" value="CO dehydrogenase ISP C-domain like"/>
    <property type="match status" value="1"/>
</dbReference>
<dbReference type="InterPro" id="IPR036318">
    <property type="entry name" value="FAD-bd_PCMH-like_sf"/>
</dbReference>
<accession>A0A7L5C0S9</accession>
<dbReference type="GO" id="GO:0051537">
    <property type="term" value="F:2 iron, 2 sulfur cluster binding"/>
    <property type="evidence" value="ECO:0007669"/>
    <property type="project" value="InterPro"/>
</dbReference>
<evidence type="ECO:0000256" key="5">
    <source>
        <dbReference type="ARBA" id="ARBA00023004"/>
    </source>
</evidence>
<dbReference type="Gene3D" id="1.10.150.120">
    <property type="entry name" value="[2Fe-2S]-binding domain"/>
    <property type="match status" value="1"/>
</dbReference>
<dbReference type="GO" id="GO:0005506">
    <property type="term" value="F:iron ion binding"/>
    <property type="evidence" value="ECO:0007669"/>
    <property type="project" value="InterPro"/>
</dbReference>
<keyword evidence="5" id="KW-0408">Iron</keyword>
<dbReference type="Gene3D" id="3.10.20.30">
    <property type="match status" value="1"/>
</dbReference>
<reference evidence="8 9" key="1">
    <citation type="submission" date="2020-02" db="EMBL/GenBank/DDBJ databases">
        <title>complete genome sequence of Rhodobacteraceae bacterium.</title>
        <authorList>
            <person name="Park J."/>
            <person name="Kim Y.-S."/>
            <person name="Kim K.-H."/>
        </authorList>
    </citation>
    <scope>NUCLEOTIDE SEQUENCE [LARGE SCALE GENOMIC DNA]</scope>
    <source>
        <strain evidence="8 9">RR4-56</strain>
    </source>
</reference>
<dbReference type="PIRSF" id="PIRSF036557">
    <property type="entry name" value="XdhA_RC"/>
    <property type="match status" value="1"/>
</dbReference>
<evidence type="ECO:0000256" key="3">
    <source>
        <dbReference type="ARBA" id="ARBA00022827"/>
    </source>
</evidence>
<evidence type="ECO:0000256" key="4">
    <source>
        <dbReference type="ARBA" id="ARBA00023002"/>
    </source>
</evidence>
<dbReference type="Pfam" id="PF03450">
    <property type="entry name" value="CO_deh_flav_C"/>
    <property type="match status" value="1"/>
</dbReference>
<dbReference type="Pfam" id="PF01799">
    <property type="entry name" value="Fer2_2"/>
    <property type="match status" value="1"/>
</dbReference>
<feature type="domain" description="FAD-binding PCMH-type" evidence="7">
    <location>
        <begin position="187"/>
        <end position="360"/>
    </location>
</feature>
<dbReference type="InterPro" id="IPR002346">
    <property type="entry name" value="Mopterin_DH_FAD-bd"/>
</dbReference>
<keyword evidence="4 8" id="KW-0560">Oxidoreductase</keyword>
<dbReference type="RefSeq" id="WP_165099544.1">
    <property type="nucleotide sequence ID" value="NZ_CP049056.1"/>
</dbReference>
<dbReference type="InterPro" id="IPR002888">
    <property type="entry name" value="2Fe-2S-bd"/>
</dbReference>
<dbReference type="InterPro" id="IPR016169">
    <property type="entry name" value="FAD-bd_PCMH_sub2"/>
</dbReference>
<dbReference type="InterPro" id="IPR014307">
    <property type="entry name" value="Xanthine_DH_ssu"/>
</dbReference>
<dbReference type="SUPFAM" id="SSF54292">
    <property type="entry name" value="2Fe-2S ferredoxin-like"/>
    <property type="match status" value="1"/>
</dbReference>
<dbReference type="EMBL" id="CP049056">
    <property type="protein sequence ID" value="QIE56377.1"/>
    <property type="molecule type" value="Genomic_DNA"/>
</dbReference>
<dbReference type="Gene3D" id="3.30.465.10">
    <property type="match status" value="1"/>
</dbReference>
<dbReference type="PROSITE" id="PS00197">
    <property type="entry name" value="2FE2S_FER_1"/>
    <property type="match status" value="1"/>
</dbReference>
<dbReference type="Gene3D" id="3.30.43.10">
    <property type="entry name" value="Uridine Diphospho-n-acetylenolpyruvylglucosamine Reductase, domain 2"/>
    <property type="match status" value="1"/>
</dbReference>
<evidence type="ECO:0000256" key="1">
    <source>
        <dbReference type="ARBA" id="ARBA00022630"/>
    </source>
</evidence>
<keyword evidence="2" id="KW-0479">Metal-binding</keyword>
<dbReference type="Gene3D" id="3.30.390.50">
    <property type="entry name" value="CO dehydrogenase flavoprotein, C-terminal domain"/>
    <property type="match status" value="1"/>
</dbReference>
<dbReference type="KEGG" id="hdh:G5B40_13445"/>
<keyword evidence="9" id="KW-1185">Reference proteome</keyword>
<keyword evidence="1" id="KW-0285">Flavoprotein</keyword>
<organism evidence="8 9">
    <name type="scientific">Pikeienuella piscinae</name>
    <dbReference type="NCBI Taxonomy" id="2748098"/>
    <lineage>
        <taxon>Bacteria</taxon>
        <taxon>Pseudomonadati</taxon>
        <taxon>Pseudomonadota</taxon>
        <taxon>Alphaproteobacteria</taxon>
        <taxon>Rhodobacterales</taxon>
        <taxon>Paracoccaceae</taxon>
        <taxon>Pikeienuella</taxon>
    </lineage>
</organism>
<dbReference type="Pfam" id="PF00941">
    <property type="entry name" value="FAD_binding_5"/>
    <property type="match status" value="1"/>
</dbReference>
<dbReference type="SUPFAM" id="SSF56176">
    <property type="entry name" value="FAD-binding/transporter-associated domain-like"/>
    <property type="match status" value="1"/>
</dbReference>
<dbReference type="InterPro" id="IPR006058">
    <property type="entry name" value="2Fe2S_fd_BS"/>
</dbReference>
<dbReference type="InterPro" id="IPR036683">
    <property type="entry name" value="CO_DH_flav_C_dom_sf"/>
</dbReference>
<dbReference type="Pfam" id="PF00111">
    <property type="entry name" value="Fer2"/>
    <property type="match status" value="1"/>
</dbReference>
<protein>
    <submittedName>
        <fullName evidence="8">Xanthine dehydrogenase small subunit</fullName>
        <ecNumber evidence="8">1.17.1.4</ecNumber>
    </submittedName>
</protein>
<dbReference type="AlphaFoldDB" id="A0A7L5C0S9"/>
<feature type="domain" description="2Fe-2S ferredoxin-type" evidence="6">
    <location>
        <begin position="3"/>
        <end position="89"/>
    </location>
</feature>
<dbReference type="InterPro" id="IPR012175">
    <property type="entry name" value="Xanth_DH_ssu_bac"/>
</dbReference>
<dbReference type="Proteomes" id="UP000503336">
    <property type="component" value="Chromosome"/>
</dbReference>
<gene>
    <name evidence="8" type="primary">xdhA</name>
    <name evidence="8" type="ORF">G5B40_13445</name>
</gene>
<evidence type="ECO:0000259" key="6">
    <source>
        <dbReference type="PROSITE" id="PS51085"/>
    </source>
</evidence>
<dbReference type="InterPro" id="IPR001041">
    <property type="entry name" value="2Fe-2S_ferredoxin-type"/>
</dbReference>
<dbReference type="NCBIfam" id="TIGR02963">
    <property type="entry name" value="xanthine_xdhA"/>
    <property type="match status" value="1"/>
</dbReference>
<evidence type="ECO:0000256" key="2">
    <source>
        <dbReference type="ARBA" id="ARBA00022723"/>
    </source>
</evidence>
<dbReference type="PANTHER" id="PTHR45444:SF3">
    <property type="entry name" value="XANTHINE DEHYDROGENASE"/>
    <property type="match status" value="1"/>
</dbReference>
<dbReference type="InterPro" id="IPR036010">
    <property type="entry name" value="2Fe-2S_ferredoxin-like_sf"/>
</dbReference>